<dbReference type="GO" id="GO:0020037">
    <property type="term" value="F:heme binding"/>
    <property type="evidence" value="ECO:0007669"/>
    <property type="project" value="InterPro"/>
</dbReference>
<dbReference type="InterPro" id="IPR051395">
    <property type="entry name" value="Cytochrome_c_Peroxidase/MauG"/>
</dbReference>
<accession>A0A6M5YC49</accession>
<evidence type="ECO:0000259" key="5">
    <source>
        <dbReference type="PROSITE" id="PS51007"/>
    </source>
</evidence>
<evidence type="ECO:0000256" key="2">
    <source>
        <dbReference type="ARBA" id="ARBA00022723"/>
    </source>
</evidence>
<gene>
    <name evidence="6" type="ORF">HNV11_16510</name>
</gene>
<evidence type="ECO:0000256" key="3">
    <source>
        <dbReference type="ARBA" id="ARBA00023004"/>
    </source>
</evidence>
<dbReference type="PROSITE" id="PS51007">
    <property type="entry name" value="CYTC"/>
    <property type="match status" value="1"/>
</dbReference>
<evidence type="ECO:0000256" key="1">
    <source>
        <dbReference type="ARBA" id="ARBA00022617"/>
    </source>
</evidence>
<keyword evidence="2 4" id="KW-0479">Metal-binding</keyword>
<name>A0A6M5YC49_9BACT</name>
<dbReference type="GO" id="GO:0046872">
    <property type="term" value="F:metal ion binding"/>
    <property type="evidence" value="ECO:0007669"/>
    <property type="project" value="UniProtKB-KW"/>
</dbReference>
<proteinExistence type="predicted"/>
<dbReference type="KEGG" id="stae:HNV11_16510"/>
<dbReference type="AlphaFoldDB" id="A0A6M5YC49"/>
<dbReference type="GO" id="GO:0009055">
    <property type="term" value="F:electron transfer activity"/>
    <property type="evidence" value="ECO:0007669"/>
    <property type="project" value="InterPro"/>
</dbReference>
<protein>
    <recommendedName>
        <fullName evidence="5">Cytochrome c domain-containing protein</fullName>
    </recommendedName>
</protein>
<dbReference type="EMBL" id="CP053435">
    <property type="protein sequence ID" value="QJW90866.1"/>
    <property type="molecule type" value="Genomic_DNA"/>
</dbReference>
<dbReference type="GO" id="GO:0004130">
    <property type="term" value="F:cytochrome-c peroxidase activity"/>
    <property type="evidence" value="ECO:0007669"/>
    <property type="project" value="TreeGrafter"/>
</dbReference>
<dbReference type="Proteomes" id="UP000502756">
    <property type="component" value="Chromosome"/>
</dbReference>
<dbReference type="InterPro" id="IPR009056">
    <property type="entry name" value="Cyt_c-like_dom"/>
</dbReference>
<dbReference type="Gene3D" id="1.10.760.10">
    <property type="entry name" value="Cytochrome c-like domain"/>
    <property type="match status" value="1"/>
</dbReference>
<reference evidence="6 7" key="1">
    <citation type="submission" date="2020-05" db="EMBL/GenBank/DDBJ databases">
        <title>Genome sequencing of Spirosoma sp. TS118.</title>
        <authorList>
            <person name="Lee J.-H."/>
            <person name="Jeong S."/>
            <person name="Zhao L."/>
            <person name="Jung J.-H."/>
            <person name="Kim M.-K."/>
            <person name="Lim S."/>
        </authorList>
    </citation>
    <scope>NUCLEOTIDE SEQUENCE [LARGE SCALE GENOMIC DNA]</scope>
    <source>
        <strain evidence="6 7">TS118</strain>
    </source>
</reference>
<dbReference type="PANTHER" id="PTHR30600">
    <property type="entry name" value="CYTOCHROME C PEROXIDASE-RELATED"/>
    <property type="match status" value="1"/>
</dbReference>
<evidence type="ECO:0000313" key="6">
    <source>
        <dbReference type="EMBL" id="QJW90866.1"/>
    </source>
</evidence>
<feature type="domain" description="Cytochrome c" evidence="5">
    <location>
        <begin position="364"/>
        <end position="507"/>
    </location>
</feature>
<keyword evidence="1 4" id="KW-0349">Heme</keyword>
<organism evidence="6 7">
    <name type="scientific">Spirosoma taeanense</name>
    <dbReference type="NCBI Taxonomy" id="2735870"/>
    <lineage>
        <taxon>Bacteria</taxon>
        <taxon>Pseudomonadati</taxon>
        <taxon>Bacteroidota</taxon>
        <taxon>Cytophagia</taxon>
        <taxon>Cytophagales</taxon>
        <taxon>Cytophagaceae</taxon>
        <taxon>Spirosoma</taxon>
    </lineage>
</organism>
<dbReference type="InterPro" id="IPR036909">
    <property type="entry name" value="Cyt_c-like_dom_sf"/>
</dbReference>
<evidence type="ECO:0000256" key="4">
    <source>
        <dbReference type="PROSITE-ProRule" id="PRU00433"/>
    </source>
</evidence>
<dbReference type="SUPFAM" id="SSF46626">
    <property type="entry name" value="Cytochrome c"/>
    <property type="match status" value="1"/>
</dbReference>
<dbReference type="PANTHER" id="PTHR30600:SF9">
    <property type="entry name" value="BLR7738 PROTEIN"/>
    <property type="match status" value="1"/>
</dbReference>
<dbReference type="RefSeq" id="WP_171740711.1">
    <property type="nucleotide sequence ID" value="NZ_CP053435.1"/>
</dbReference>
<keyword evidence="7" id="KW-1185">Reference proteome</keyword>
<keyword evidence="3 4" id="KW-0408">Iron</keyword>
<sequence>MKQLCFILLLALAIGLLAYTTRPDGEKALLSVPFVPDIPRTWDSAALADYEIPLAVAKASPKNVSPDYYYQMPEMVIYKSYPIYAPGREPKGYWEWLHQQEPEVVFDPAKLKTEADWIKAGELVFDAPTDTTGVFTVREARDSAMYAYTNMPLTKEGIMPFARYVVPKKGLVVVSGLGCVMCHTRVMPDGTVLKGAQGNSPDAQRVAYTYRRYEVPEPAAQGFVKALMGAPWLADDPHTQLSRQSKLAIADALDAMPPGTVLREGASILFPPQVPNLIGVNERKYMDHGGVNRHRNIGDLMRYVALNQSVNMIASYDGFVPAGKGFKEVPAPATGIRYSEAQLYALAKFIYSLEHPANPNKPSALTKRGERIYAEQGCVSCHTPPAFTNNMLTPVDGFEVPDEHRKKYDIFDISVGTDPSYALKTRRGTGYYKVPSLKGLWYRGPFLHDGSLATLDDLLDPRRLRDDYVPTGFRGAGVTQKAVRGHEFGMDLPEADRKALLAYLRTL</sequence>
<evidence type="ECO:0000313" key="7">
    <source>
        <dbReference type="Proteomes" id="UP000502756"/>
    </source>
</evidence>